<feature type="transmembrane region" description="Helical" evidence="8">
    <location>
        <begin position="92"/>
        <end position="112"/>
    </location>
</feature>
<evidence type="ECO:0000256" key="7">
    <source>
        <dbReference type="ARBA" id="ARBA00023136"/>
    </source>
</evidence>
<dbReference type="EMBL" id="JACGXA010000001">
    <property type="protein sequence ID" value="MBA8804397.1"/>
    <property type="molecule type" value="Genomic_DNA"/>
</dbReference>
<name>A0A7W3J187_9ACTN</name>
<feature type="transmembrane region" description="Helical" evidence="8">
    <location>
        <begin position="193"/>
        <end position="216"/>
    </location>
</feature>
<dbReference type="InterPro" id="IPR051629">
    <property type="entry name" value="Sulfite_efflux_TDT"/>
</dbReference>
<organism evidence="9 10">
    <name type="scientific">Nocardioides ginsengisegetis</name>
    <dbReference type="NCBI Taxonomy" id="661491"/>
    <lineage>
        <taxon>Bacteria</taxon>
        <taxon>Bacillati</taxon>
        <taxon>Actinomycetota</taxon>
        <taxon>Actinomycetes</taxon>
        <taxon>Propionibacteriales</taxon>
        <taxon>Nocardioidaceae</taxon>
        <taxon>Nocardioides</taxon>
    </lineage>
</organism>
<dbReference type="GO" id="GO:0055085">
    <property type="term" value="P:transmembrane transport"/>
    <property type="evidence" value="ECO:0007669"/>
    <property type="project" value="InterPro"/>
</dbReference>
<evidence type="ECO:0000256" key="1">
    <source>
        <dbReference type="ARBA" id="ARBA00004651"/>
    </source>
</evidence>
<comment type="subcellular location">
    <subcellularLocation>
        <location evidence="1">Cell membrane</location>
        <topology evidence="1">Multi-pass membrane protein</topology>
    </subcellularLocation>
</comment>
<keyword evidence="6 8" id="KW-1133">Transmembrane helix</keyword>
<dbReference type="Pfam" id="PF03595">
    <property type="entry name" value="SLAC1"/>
    <property type="match status" value="1"/>
</dbReference>
<dbReference type="InterPro" id="IPR004695">
    <property type="entry name" value="SLAC1/Mae1/Ssu1/TehA"/>
</dbReference>
<protein>
    <submittedName>
        <fullName evidence="9">Tellurite resistance protein TehA-like permease</fullName>
    </submittedName>
</protein>
<dbReference type="Proteomes" id="UP000580910">
    <property type="component" value="Unassembled WGS sequence"/>
</dbReference>
<feature type="transmembrane region" description="Helical" evidence="8">
    <location>
        <begin position="52"/>
        <end position="72"/>
    </location>
</feature>
<dbReference type="Gene3D" id="1.50.10.150">
    <property type="entry name" value="Voltage-dependent anion channel"/>
    <property type="match status" value="1"/>
</dbReference>
<proteinExistence type="inferred from homology"/>
<evidence type="ECO:0000256" key="2">
    <source>
        <dbReference type="ARBA" id="ARBA00008566"/>
    </source>
</evidence>
<dbReference type="AlphaFoldDB" id="A0A7W3J187"/>
<dbReference type="PANTHER" id="PTHR31686">
    <property type="match status" value="1"/>
</dbReference>
<keyword evidence="5 8" id="KW-0812">Transmembrane</keyword>
<keyword evidence="4" id="KW-1003">Cell membrane</keyword>
<comment type="similarity">
    <text evidence="2">Belongs to the tellurite-resistance/dicarboxylate transporter (TDT) family.</text>
</comment>
<evidence type="ECO:0000256" key="5">
    <source>
        <dbReference type="ARBA" id="ARBA00022692"/>
    </source>
</evidence>
<evidence type="ECO:0000256" key="4">
    <source>
        <dbReference type="ARBA" id="ARBA00022475"/>
    </source>
</evidence>
<gene>
    <name evidence="9" type="ORF">FB382_002688</name>
</gene>
<dbReference type="InterPro" id="IPR038665">
    <property type="entry name" value="Voltage-dep_anion_channel_sf"/>
</dbReference>
<keyword evidence="7 8" id="KW-0472">Membrane</keyword>
<keyword evidence="10" id="KW-1185">Reference proteome</keyword>
<feature type="transmembrane region" description="Helical" evidence="8">
    <location>
        <begin position="228"/>
        <end position="250"/>
    </location>
</feature>
<feature type="transmembrane region" description="Helical" evidence="8">
    <location>
        <begin position="322"/>
        <end position="341"/>
    </location>
</feature>
<dbReference type="RefSeq" id="WP_182539899.1">
    <property type="nucleotide sequence ID" value="NZ_JACGXA010000001.1"/>
</dbReference>
<feature type="transmembrane region" description="Helical" evidence="8">
    <location>
        <begin position="296"/>
        <end position="316"/>
    </location>
</feature>
<evidence type="ECO:0000256" key="3">
    <source>
        <dbReference type="ARBA" id="ARBA00022448"/>
    </source>
</evidence>
<dbReference type="PANTHER" id="PTHR31686:SF1">
    <property type="entry name" value="SULFITE EFFLUX PUMP SSU1"/>
    <property type="match status" value="1"/>
</dbReference>
<comment type="caution">
    <text evidence="9">The sequence shown here is derived from an EMBL/GenBank/DDBJ whole genome shotgun (WGS) entry which is preliminary data.</text>
</comment>
<evidence type="ECO:0000256" key="8">
    <source>
        <dbReference type="SAM" id="Phobius"/>
    </source>
</evidence>
<reference evidence="9 10" key="1">
    <citation type="submission" date="2020-07" db="EMBL/GenBank/DDBJ databases">
        <title>Sequencing the genomes of 1000 actinobacteria strains.</title>
        <authorList>
            <person name="Klenk H.-P."/>
        </authorList>
    </citation>
    <scope>NUCLEOTIDE SEQUENCE [LARGE SCALE GENOMIC DNA]</scope>
    <source>
        <strain evidence="9 10">DSM 21349</strain>
    </source>
</reference>
<sequence>MTTLLAVRPLAPGRSSVLDSFGPNWFATVMGTGIVATAGATLPFVAPGLADLTAAVWALDALVLLVVGGATVRHWLRRPDVARAHAYDPAMAHFYGAPAMALMTVGAGAVLAGEPLVGTHAAVALDALLWTAGSVLGLATTVLVPRAARARGDYRLEAASATWLMPVVPPMVSAATGPLLLSHLPDGPARRALGAACVAMFALALLASMPVVAALLKRLARHGRGPAATVPTLWIVLGPLGQSVTAAHALSASGAMPPSFGLRYGLPTLLLAGAWATFAAAATVRAARDGLPFTMAWWSFTFPVGTVVTGTSALAAATGAQALAVASGVLYLALLAAWATVATRTLGSLRT</sequence>
<keyword evidence="3" id="KW-0813">Transport</keyword>
<evidence type="ECO:0000313" key="10">
    <source>
        <dbReference type="Proteomes" id="UP000580910"/>
    </source>
</evidence>
<evidence type="ECO:0000256" key="6">
    <source>
        <dbReference type="ARBA" id="ARBA00022989"/>
    </source>
</evidence>
<feature type="transmembrane region" description="Helical" evidence="8">
    <location>
        <begin position="24"/>
        <end position="46"/>
    </location>
</feature>
<dbReference type="GO" id="GO:0005886">
    <property type="term" value="C:plasma membrane"/>
    <property type="evidence" value="ECO:0007669"/>
    <property type="project" value="UniProtKB-SubCell"/>
</dbReference>
<evidence type="ECO:0000313" key="9">
    <source>
        <dbReference type="EMBL" id="MBA8804397.1"/>
    </source>
</evidence>
<feature type="transmembrane region" description="Helical" evidence="8">
    <location>
        <begin position="160"/>
        <end position="181"/>
    </location>
</feature>
<accession>A0A7W3J187</accession>
<feature type="transmembrane region" description="Helical" evidence="8">
    <location>
        <begin position="127"/>
        <end position="148"/>
    </location>
</feature>
<feature type="transmembrane region" description="Helical" evidence="8">
    <location>
        <begin position="262"/>
        <end position="284"/>
    </location>
</feature>